<organism evidence="3 4">
    <name type="scientific">Momordica charantia</name>
    <name type="common">Bitter gourd</name>
    <name type="synonym">Balsam pear</name>
    <dbReference type="NCBI Taxonomy" id="3673"/>
    <lineage>
        <taxon>Eukaryota</taxon>
        <taxon>Viridiplantae</taxon>
        <taxon>Streptophyta</taxon>
        <taxon>Embryophyta</taxon>
        <taxon>Tracheophyta</taxon>
        <taxon>Spermatophyta</taxon>
        <taxon>Magnoliopsida</taxon>
        <taxon>eudicotyledons</taxon>
        <taxon>Gunneridae</taxon>
        <taxon>Pentapetalae</taxon>
        <taxon>rosids</taxon>
        <taxon>fabids</taxon>
        <taxon>Cucurbitales</taxon>
        <taxon>Cucurbitaceae</taxon>
        <taxon>Momordiceae</taxon>
        <taxon>Momordica</taxon>
    </lineage>
</organism>
<dbReference type="PANTHER" id="PTHR42842">
    <property type="entry name" value="FAD/NAD(P)-BINDING OXIDOREDUCTASE"/>
    <property type="match status" value="1"/>
</dbReference>
<evidence type="ECO:0000259" key="2">
    <source>
        <dbReference type="Pfam" id="PF21688"/>
    </source>
</evidence>
<gene>
    <name evidence="4" type="primary">LOC111024718</name>
</gene>
<dbReference type="PANTHER" id="PTHR42842:SF3">
    <property type="entry name" value="FAD_NAD(P)-BINDING OXIDOREDUCTASE FAMILY PROTEIN"/>
    <property type="match status" value="1"/>
</dbReference>
<dbReference type="Gene3D" id="3.50.50.60">
    <property type="entry name" value="FAD/NAD(P)-binding domain"/>
    <property type="match status" value="3"/>
</dbReference>
<proteinExistence type="predicted"/>
<sequence length="654" mass="71580">MALLPPKLALGCPNSTLFSVTLRLSSPRLPPFRVSCAKRTGKKRYPSEKKKLKLKHKEVLTTVKNKFEGIWRLFKLGVPVEKDHGKDFHGLSDALMQEIAKVLEFPVASMLPREAFSVIRKSFDARKMLKEPKFVYTVEMDVHKLLILEPRVRDFISDLEPKVGLMEHIAKEKVSNDVISIVHDLKSNHEVVGENGLNGHSGPHLRTSNRKPRIAVVGSGPSGLFASVVLAEFGADVTLIERGQPVEQRGRDIGALVARRILELDSNFCFGEGGAGTWSDGKLVTRIGRNSGSVQAVTIKFGTRVDDLIEENGHIVGVKVSDSRDMLKLTNQKLEYDAIILAVGHSARDVYQMLTSHNVSLVPKEFAVGLRIEHPQELINSIQYSGLANEVEKGRGKVPVADYKVAKYVNIDTQDPSSNSLAASRSCYSFCMCPGGQVVLTSTDPLELCINGMSFSRRSSRWANAALVVTVSTKDFNDLSFQGPLAGVQFQRELERRAAVMGGGNFVLPVQTATNFMDRTLRVTSVPPSSYRLGVKASNLHELFPDHITEALQQSILAFDQELPGFLSSDALLHGVETRTSSPVQIPRNPETYESTSLRGLYPVGEGAGYAGGIVSAAVDGMYAGFAVAKNFNLYHGDLEMVLGKAQSSGSVMY</sequence>
<feature type="domain" description="FAD-dependent protein C-terminal" evidence="2">
    <location>
        <begin position="365"/>
        <end position="580"/>
    </location>
</feature>
<dbReference type="InterPro" id="IPR049516">
    <property type="entry name" value="FAD-depend_C"/>
</dbReference>
<dbReference type="AlphaFoldDB" id="A0A6J1DYN0"/>
<dbReference type="Pfam" id="PF07992">
    <property type="entry name" value="Pyr_redox_2"/>
    <property type="match status" value="1"/>
</dbReference>
<name>A0A6J1DYN0_MOMCH</name>
<evidence type="ECO:0000313" key="3">
    <source>
        <dbReference type="Proteomes" id="UP000504603"/>
    </source>
</evidence>
<dbReference type="Pfam" id="PF21688">
    <property type="entry name" value="FAD-depend_C"/>
    <property type="match status" value="1"/>
</dbReference>
<keyword evidence="3" id="KW-1185">Reference proteome</keyword>
<dbReference type="InterPro" id="IPR028348">
    <property type="entry name" value="FAD-binding_protein"/>
</dbReference>
<dbReference type="Proteomes" id="UP000504603">
    <property type="component" value="Unplaced"/>
</dbReference>
<protein>
    <submittedName>
        <fullName evidence="4">Uncharacterized protein LOC111024718 isoform X2</fullName>
    </submittedName>
</protein>
<accession>A0A6J1DYN0</accession>
<dbReference type="RefSeq" id="XP_022158184.1">
    <property type="nucleotide sequence ID" value="XM_022302492.1"/>
</dbReference>
<dbReference type="SUPFAM" id="SSF51905">
    <property type="entry name" value="FAD/NAD(P)-binding domain"/>
    <property type="match status" value="1"/>
</dbReference>
<dbReference type="InterPro" id="IPR036188">
    <property type="entry name" value="FAD/NAD-bd_sf"/>
</dbReference>
<dbReference type="PRINTS" id="PR00419">
    <property type="entry name" value="ADXRDTASE"/>
</dbReference>
<feature type="domain" description="FAD/NAD(P)-binding" evidence="1">
    <location>
        <begin position="213"/>
        <end position="349"/>
    </location>
</feature>
<reference evidence="4" key="1">
    <citation type="submission" date="2025-08" db="UniProtKB">
        <authorList>
            <consortium name="RefSeq"/>
        </authorList>
    </citation>
    <scope>IDENTIFICATION</scope>
    <source>
        <strain evidence="4">OHB3-1</strain>
    </source>
</reference>
<dbReference type="InterPro" id="IPR023753">
    <property type="entry name" value="FAD/NAD-binding_dom"/>
</dbReference>
<dbReference type="GO" id="GO:0016491">
    <property type="term" value="F:oxidoreductase activity"/>
    <property type="evidence" value="ECO:0007669"/>
    <property type="project" value="InterPro"/>
</dbReference>
<evidence type="ECO:0000259" key="1">
    <source>
        <dbReference type="Pfam" id="PF07992"/>
    </source>
</evidence>
<dbReference type="GeneID" id="111024718"/>
<evidence type="ECO:0000313" key="4">
    <source>
        <dbReference type="RefSeq" id="XP_022158184.1"/>
    </source>
</evidence>